<keyword evidence="1 4" id="KW-0812">Transmembrane</keyword>
<dbReference type="SUPFAM" id="SSF103473">
    <property type="entry name" value="MFS general substrate transporter"/>
    <property type="match status" value="1"/>
</dbReference>
<dbReference type="Proteomes" id="UP001059934">
    <property type="component" value="Chromosome"/>
</dbReference>
<feature type="transmembrane region" description="Helical" evidence="4">
    <location>
        <begin position="377"/>
        <end position="399"/>
    </location>
</feature>
<organism evidence="6 7">
    <name type="scientific">SAR92 clade bacterium H455</name>
    <dbReference type="NCBI Taxonomy" id="2974818"/>
    <lineage>
        <taxon>Bacteria</taxon>
        <taxon>Pseudomonadati</taxon>
        <taxon>Pseudomonadota</taxon>
        <taxon>Gammaproteobacteria</taxon>
        <taxon>Cellvibrionales</taxon>
        <taxon>Porticoccaceae</taxon>
        <taxon>SAR92 clade</taxon>
    </lineage>
</organism>
<evidence type="ECO:0000256" key="3">
    <source>
        <dbReference type="ARBA" id="ARBA00023136"/>
    </source>
</evidence>
<feature type="transmembrane region" description="Helical" evidence="4">
    <location>
        <begin position="352"/>
        <end position="371"/>
    </location>
</feature>
<reference evidence="6" key="1">
    <citation type="submission" date="2022-08" db="EMBL/GenBank/DDBJ databases">
        <title>Catabolic pathway analysis in culturable SAR92 clade bacteria reveals their overlooked roles in DMSP degradation in coastal seas.</title>
        <authorList>
            <person name="He X."/>
            <person name="Zhang X."/>
            <person name="Zhang Y."/>
        </authorList>
    </citation>
    <scope>NUCLEOTIDE SEQUENCE</scope>
    <source>
        <strain evidence="6">H455</strain>
    </source>
</reference>
<sequence>MYYGWFIVSGALLSQVAMVGFFTYVFSLLVLPLQISFDATRSEVMYSMSLTAMLGLFLAPAIGVMADKFPIRWLMVLGASIFGGGLFALSMTQSLLQFTLLFGVVMGLSNQLLGPLCGSAIISRWFTENRGKALGIAATGSSLGGILLPALFVLWLEESGDWRGALQNLSYSVLFILLPYLFFVMRDFRPPKELEKSEKATGSSSLKQPSEHQEYSLKQIIKDLNYWIVGISLALLFSSYSALLANLTPYLVGQGFDKAIAAQAIMIIAISGFVGKISFGYAADKVSLRLALSVTQMAVIVGLLILAANPSYLMIAVALTILGLSTGGMLPVWGALLAAIFGTVSYGRVMGLMMPLIVLIVIPGYSLAGYLSDQSGNYTSCFIIFSAFIAISMPLALLLKIASTANADPALNQRGEPLAARNME</sequence>
<accession>A0ABY5TPS2</accession>
<evidence type="ECO:0000256" key="2">
    <source>
        <dbReference type="ARBA" id="ARBA00022989"/>
    </source>
</evidence>
<keyword evidence="3 4" id="KW-0472">Membrane</keyword>
<feature type="transmembrane region" description="Helical" evidence="4">
    <location>
        <begin position="312"/>
        <end position="340"/>
    </location>
</feature>
<dbReference type="PANTHER" id="PTHR11360">
    <property type="entry name" value="MONOCARBOXYLATE TRANSPORTER"/>
    <property type="match status" value="1"/>
</dbReference>
<evidence type="ECO:0000256" key="4">
    <source>
        <dbReference type="SAM" id="Phobius"/>
    </source>
</evidence>
<protein>
    <submittedName>
        <fullName evidence="6">MFS transporter</fullName>
    </submittedName>
</protein>
<feature type="transmembrane region" description="Helical" evidence="4">
    <location>
        <begin position="224"/>
        <end position="247"/>
    </location>
</feature>
<feature type="transmembrane region" description="Helical" evidence="4">
    <location>
        <begin position="168"/>
        <end position="185"/>
    </location>
</feature>
<gene>
    <name evidence="6" type="ORF">NYF23_04280</name>
</gene>
<feature type="transmembrane region" description="Helical" evidence="4">
    <location>
        <begin position="45"/>
        <end position="66"/>
    </location>
</feature>
<evidence type="ECO:0000313" key="6">
    <source>
        <dbReference type="EMBL" id="UVW35832.1"/>
    </source>
</evidence>
<keyword evidence="2 4" id="KW-1133">Transmembrane helix</keyword>
<dbReference type="PROSITE" id="PS50850">
    <property type="entry name" value="MFS"/>
    <property type="match status" value="1"/>
</dbReference>
<feature type="transmembrane region" description="Helical" evidence="4">
    <location>
        <begin position="98"/>
        <end position="122"/>
    </location>
</feature>
<feature type="transmembrane region" description="Helical" evidence="4">
    <location>
        <begin position="286"/>
        <end position="306"/>
    </location>
</feature>
<evidence type="ECO:0000259" key="5">
    <source>
        <dbReference type="PROSITE" id="PS50850"/>
    </source>
</evidence>
<dbReference type="InterPro" id="IPR036259">
    <property type="entry name" value="MFS_trans_sf"/>
</dbReference>
<feature type="transmembrane region" description="Helical" evidence="4">
    <location>
        <begin position="134"/>
        <end position="156"/>
    </location>
</feature>
<feature type="transmembrane region" description="Helical" evidence="4">
    <location>
        <begin position="259"/>
        <end position="279"/>
    </location>
</feature>
<name>A0ABY5TPS2_9GAMM</name>
<dbReference type="InterPro" id="IPR011701">
    <property type="entry name" value="MFS"/>
</dbReference>
<feature type="transmembrane region" description="Helical" evidence="4">
    <location>
        <begin position="12"/>
        <end position="33"/>
    </location>
</feature>
<keyword evidence="7" id="KW-1185">Reference proteome</keyword>
<evidence type="ECO:0000256" key="1">
    <source>
        <dbReference type="ARBA" id="ARBA00022692"/>
    </source>
</evidence>
<feature type="domain" description="Major facilitator superfamily (MFS) profile" evidence="5">
    <location>
        <begin position="8"/>
        <end position="404"/>
    </location>
</feature>
<dbReference type="Gene3D" id="1.20.1250.20">
    <property type="entry name" value="MFS general substrate transporter like domains"/>
    <property type="match status" value="2"/>
</dbReference>
<dbReference type="InterPro" id="IPR020846">
    <property type="entry name" value="MFS_dom"/>
</dbReference>
<dbReference type="PANTHER" id="PTHR11360:SF290">
    <property type="entry name" value="MONOCARBOXYLATE MFS PERMEASE"/>
    <property type="match status" value="1"/>
</dbReference>
<dbReference type="Pfam" id="PF07690">
    <property type="entry name" value="MFS_1"/>
    <property type="match status" value="1"/>
</dbReference>
<proteinExistence type="predicted"/>
<dbReference type="EMBL" id="CP103416">
    <property type="protein sequence ID" value="UVW35832.1"/>
    <property type="molecule type" value="Genomic_DNA"/>
</dbReference>
<feature type="transmembrane region" description="Helical" evidence="4">
    <location>
        <begin position="73"/>
        <end position="92"/>
    </location>
</feature>
<evidence type="ECO:0000313" key="7">
    <source>
        <dbReference type="Proteomes" id="UP001059934"/>
    </source>
</evidence>
<dbReference type="InterPro" id="IPR050327">
    <property type="entry name" value="Proton-linked_MCT"/>
</dbReference>